<organism evidence="14 15">
    <name type="scientific">Candidatus Sungbacteria bacterium RIFCSPLOWO2_01_FULL_60_25</name>
    <dbReference type="NCBI Taxonomy" id="1802281"/>
    <lineage>
        <taxon>Bacteria</taxon>
        <taxon>Candidatus Sungiibacteriota</taxon>
    </lineage>
</organism>
<dbReference type="HAMAP" id="MF_00188">
    <property type="entry name" value="Pept_M48_protease_HtpX"/>
    <property type="match status" value="1"/>
</dbReference>
<keyword evidence="4 12" id="KW-0645">Protease</keyword>
<dbReference type="InterPro" id="IPR050083">
    <property type="entry name" value="HtpX_protease"/>
</dbReference>
<dbReference type="GO" id="GO:0006508">
    <property type="term" value="P:proteolysis"/>
    <property type="evidence" value="ECO:0007669"/>
    <property type="project" value="UniProtKB-KW"/>
</dbReference>
<keyword evidence="10 12" id="KW-0482">Metalloprotease</keyword>
<dbReference type="Proteomes" id="UP000178977">
    <property type="component" value="Unassembled WGS sequence"/>
</dbReference>
<keyword evidence="7 12" id="KW-0378">Hydrolase</keyword>
<accession>A0A1G2LDB5</accession>
<dbReference type="Gene3D" id="3.30.2010.10">
    <property type="entry name" value="Metalloproteases ('zincins'), catalytic domain"/>
    <property type="match status" value="1"/>
</dbReference>
<dbReference type="Pfam" id="PF01435">
    <property type="entry name" value="Peptidase_M48"/>
    <property type="match status" value="1"/>
</dbReference>
<dbReference type="GO" id="GO:0008270">
    <property type="term" value="F:zinc ion binding"/>
    <property type="evidence" value="ECO:0007669"/>
    <property type="project" value="UniProtKB-UniRule"/>
</dbReference>
<dbReference type="InterPro" id="IPR001915">
    <property type="entry name" value="Peptidase_M48"/>
</dbReference>
<evidence type="ECO:0000256" key="8">
    <source>
        <dbReference type="ARBA" id="ARBA00022833"/>
    </source>
</evidence>
<keyword evidence="8 12" id="KW-0862">Zinc</keyword>
<comment type="cofactor">
    <cofactor evidence="12">
        <name>Zn(2+)</name>
        <dbReference type="ChEBI" id="CHEBI:29105"/>
    </cofactor>
    <text evidence="12">Binds 1 zinc ion per subunit.</text>
</comment>
<comment type="caution">
    <text evidence="14">The sequence shown here is derived from an EMBL/GenBank/DDBJ whole genome shotgun (WGS) entry which is preliminary data.</text>
</comment>
<keyword evidence="11 12" id="KW-0472">Membrane</keyword>
<comment type="similarity">
    <text evidence="2 12">Belongs to the peptidase M48B family.</text>
</comment>
<evidence type="ECO:0000256" key="2">
    <source>
        <dbReference type="ARBA" id="ARBA00009779"/>
    </source>
</evidence>
<feature type="active site" evidence="12">
    <location>
        <position position="144"/>
    </location>
</feature>
<dbReference type="CDD" id="cd07340">
    <property type="entry name" value="M48B_Htpx_like"/>
    <property type="match status" value="1"/>
</dbReference>
<feature type="binding site" evidence="12">
    <location>
        <position position="143"/>
    </location>
    <ligand>
        <name>Zn(2+)</name>
        <dbReference type="ChEBI" id="CHEBI:29105"/>
        <note>catalytic</note>
    </ligand>
</feature>
<evidence type="ECO:0000259" key="13">
    <source>
        <dbReference type="Pfam" id="PF01435"/>
    </source>
</evidence>
<evidence type="ECO:0000256" key="9">
    <source>
        <dbReference type="ARBA" id="ARBA00022989"/>
    </source>
</evidence>
<feature type="transmembrane region" description="Helical" evidence="12">
    <location>
        <begin position="193"/>
        <end position="216"/>
    </location>
</feature>
<feature type="transmembrane region" description="Helical" evidence="12">
    <location>
        <begin position="16"/>
        <end position="36"/>
    </location>
</feature>
<keyword evidence="5 12" id="KW-0812">Transmembrane</keyword>
<comment type="subcellular location">
    <subcellularLocation>
        <location evidence="1 12">Cell membrane</location>
        <topology evidence="1 12">Multi-pass membrane protein</topology>
    </subcellularLocation>
</comment>
<evidence type="ECO:0000256" key="3">
    <source>
        <dbReference type="ARBA" id="ARBA00022475"/>
    </source>
</evidence>
<reference evidence="14 15" key="1">
    <citation type="journal article" date="2016" name="Nat. Commun.">
        <title>Thousands of microbial genomes shed light on interconnected biogeochemical processes in an aquifer system.</title>
        <authorList>
            <person name="Anantharaman K."/>
            <person name="Brown C.T."/>
            <person name="Hug L.A."/>
            <person name="Sharon I."/>
            <person name="Castelle C.J."/>
            <person name="Probst A.J."/>
            <person name="Thomas B.C."/>
            <person name="Singh A."/>
            <person name="Wilkins M.J."/>
            <person name="Karaoz U."/>
            <person name="Brodie E.L."/>
            <person name="Williams K.H."/>
            <person name="Hubbard S.S."/>
            <person name="Banfield J.F."/>
        </authorList>
    </citation>
    <scope>NUCLEOTIDE SEQUENCE [LARGE SCALE GENOMIC DNA]</scope>
</reference>
<keyword evidence="6 12" id="KW-0479">Metal-binding</keyword>
<feature type="transmembrane region" description="Helical" evidence="12">
    <location>
        <begin position="42"/>
        <end position="60"/>
    </location>
</feature>
<dbReference type="PANTHER" id="PTHR43221:SF1">
    <property type="entry name" value="PROTEASE HTPX"/>
    <property type="match status" value="1"/>
</dbReference>
<dbReference type="EMBL" id="MHQT01000023">
    <property type="protein sequence ID" value="OHA09534.1"/>
    <property type="molecule type" value="Genomic_DNA"/>
</dbReference>
<dbReference type="STRING" id="1802281.A3A44_01985"/>
<feature type="binding site" evidence="12">
    <location>
        <position position="147"/>
    </location>
    <ligand>
        <name>Zn(2+)</name>
        <dbReference type="ChEBI" id="CHEBI:29105"/>
        <note>catalytic</note>
    </ligand>
</feature>
<keyword evidence="3 12" id="KW-1003">Cell membrane</keyword>
<dbReference type="AlphaFoldDB" id="A0A1G2LDB5"/>
<evidence type="ECO:0000256" key="12">
    <source>
        <dbReference type="HAMAP-Rule" id="MF_00188"/>
    </source>
</evidence>
<dbReference type="InterPro" id="IPR022919">
    <property type="entry name" value="Pept_M48_protease_HtpX"/>
</dbReference>
<proteinExistence type="inferred from homology"/>
<dbReference type="EC" id="3.4.24.-" evidence="12"/>
<gene>
    <name evidence="12" type="primary">htpX</name>
    <name evidence="14" type="ORF">A3A44_01985</name>
</gene>
<evidence type="ECO:0000256" key="11">
    <source>
        <dbReference type="ARBA" id="ARBA00023136"/>
    </source>
</evidence>
<sequence length="305" mass="33382">MATVYTYAGANIRRTWLLLSMFFVLLIGVFWVFSYVYADPVILYFGVALSLAMNVGSYWFSDRIVLAMSGARPVAAAENPELYRVVENLAITAGLPMPRLYLVNDPAPNAFATGRDPKHAVVAVTSGLLERLDRTELEGVLAHELSHIGNRDMLIATVVVVLAGVIAIVSDFFLRARFFGRMSNDRDSRAGALMAVIALAAAILAPLAATLIRLAISRRREYLADASGVLLTRYPEGLIAALRKISADPRPVARASTATAHLYFENPYKADAIGASSRRTSWLVKMFMTHPPIEDRIKALRAING</sequence>
<evidence type="ECO:0000256" key="7">
    <source>
        <dbReference type="ARBA" id="ARBA00022801"/>
    </source>
</evidence>
<evidence type="ECO:0000256" key="5">
    <source>
        <dbReference type="ARBA" id="ARBA00022692"/>
    </source>
</evidence>
<evidence type="ECO:0000313" key="14">
    <source>
        <dbReference type="EMBL" id="OHA09534.1"/>
    </source>
</evidence>
<keyword evidence="9 12" id="KW-1133">Transmembrane helix</keyword>
<evidence type="ECO:0000256" key="1">
    <source>
        <dbReference type="ARBA" id="ARBA00004651"/>
    </source>
</evidence>
<dbReference type="GO" id="GO:0005886">
    <property type="term" value="C:plasma membrane"/>
    <property type="evidence" value="ECO:0007669"/>
    <property type="project" value="UniProtKB-SubCell"/>
</dbReference>
<evidence type="ECO:0000313" key="15">
    <source>
        <dbReference type="Proteomes" id="UP000178977"/>
    </source>
</evidence>
<feature type="domain" description="Peptidase M48" evidence="13">
    <location>
        <begin position="77"/>
        <end position="303"/>
    </location>
</feature>
<protein>
    <recommendedName>
        <fullName evidence="12">Protease HtpX homolog</fullName>
        <ecNumber evidence="12">3.4.24.-</ecNumber>
    </recommendedName>
</protein>
<dbReference type="PANTHER" id="PTHR43221">
    <property type="entry name" value="PROTEASE HTPX"/>
    <property type="match status" value="1"/>
</dbReference>
<feature type="transmembrane region" description="Helical" evidence="12">
    <location>
        <begin position="153"/>
        <end position="173"/>
    </location>
</feature>
<evidence type="ECO:0000256" key="10">
    <source>
        <dbReference type="ARBA" id="ARBA00023049"/>
    </source>
</evidence>
<name>A0A1G2LDB5_9BACT</name>
<feature type="binding site" evidence="12">
    <location>
        <position position="221"/>
    </location>
    <ligand>
        <name>Zn(2+)</name>
        <dbReference type="ChEBI" id="CHEBI:29105"/>
        <note>catalytic</note>
    </ligand>
</feature>
<dbReference type="GO" id="GO:0004222">
    <property type="term" value="F:metalloendopeptidase activity"/>
    <property type="evidence" value="ECO:0007669"/>
    <property type="project" value="UniProtKB-UniRule"/>
</dbReference>
<evidence type="ECO:0000256" key="4">
    <source>
        <dbReference type="ARBA" id="ARBA00022670"/>
    </source>
</evidence>
<evidence type="ECO:0000256" key="6">
    <source>
        <dbReference type="ARBA" id="ARBA00022723"/>
    </source>
</evidence>